<sequence length="46" mass="5361">MDDYLQSDDFTLLEVLIDELHEHMERGAEIEAHAVNEKINAIYELS</sequence>
<evidence type="ECO:0000313" key="2">
    <source>
        <dbReference type="Proteomes" id="UP000204364"/>
    </source>
</evidence>
<dbReference type="Proteomes" id="UP000204364">
    <property type="component" value="Segment"/>
</dbReference>
<accession>A0A1D8KSQ6</accession>
<evidence type="ECO:0000313" key="1">
    <source>
        <dbReference type="EMBL" id="AOV61659.1"/>
    </source>
</evidence>
<gene>
    <name evidence="1" type="ORF">P090810_186</name>
</gene>
<keyword evidence="2" id="KW-1185">Reference proteome</keyword>
<protein>
    <submittedName>
        <fullName evidence="1">Uncharacterized protein</fullName>
    </submittedName>
</protein>
<organism evidence="1 2">
    <name type="scientific">Synechococcus phage S-WAM1</name>
    <dbReference type="NCBI Taxonomy" id="1815521"/>
    <lineage>
        <taxon>Viruses</taxon>
        <taxon>Duplodnaviria</taxon>
        <taxon>Heunggongvirae</taxon>
        <taxon>Uroviricota</taxon>
        <taxon>Caudoviricetes</taxon>
        <taxon>Pantevenvirales</taxon>
        <taxon>Kyanoviridae</taxon>
        <taxon>Sokavirus</taxon>
        <taxon>Sokavirus swam1</taxon>
    </lineage>
</organism>
<name>A0A1D8KSQ6_9CAUD</name>
<reference evidence="1 2" key="1">
    <citation type="journal article" date="2016" name="Virology">
        <title>The genomic content and context of auxiliary metabolic genes in marine cyanomyoviruses.</title>
        <authorList>
            <person name="Crummett L.T."/>
            <person name="Puxty R.J."/>
            <person name="Weihe C."/>
            <person name="Marston M.F."/>
            <person name="Martiny J.B."/>
        </authorList>
    </citation>
    <scope>NUCLEOTIDE SEQUENCE [LARGE SCALE GENOMIC DNA]</scope>
    <source>
        <strain evidence="1">0810PA09</strain>
    </source>
</reference>
<dbReference type="EMBL" id="KU686210">
    <property type="protein sequence ID" value="AOV61659.1"/>
    <property type="molecule type" value="Genomic_DNA"/>
</dbReference>
<dbReference type="RefSeq" id="YP_009325175.1">
    <property type="nucleotide sequence ID" value="NC_031944.1"/>
</dbReference>
<dbReference type="GeneID" id="30310139"/>
<dbReference type="KEGG" id="vg:30310139"/>
<proteinExistence type="predicted"/>